<proteinExistence type="predicted"/>
<feature type="compositionally biased region" description="Acidic residues" evidence="1">
    <location>
        <begin position="123"/>
        <end position="132"/>
    </location>
</feature>
<feature type="compositionally biased region" description="Basic and acidic residues" evidence="1">
    <location>
        <begin position="103"/>
        <end position="122"/>
    </location>
</feature>
<feature type="region of interest" description="Disordered" evidence="1">
    <location>
        <begin position="28"/>
        <end position="132"/>
    </location>
</feature>
<evidence type="ECO:0000256" key="1">
    <source>
        <dbReference type="SAM" id="MobiDB-lite"/>
    </source>
</evidence>
<evidence type="ECO:0000313" key="3">
    <source>
        <dbReference type="Proteomes" id="UP000499080"/>
    </source>
</evidence>
<name>A0A4Y2N5P7_ARAVE</name>
<sequence>DYADFELANDDDEIMKFLKLETGPSKAETLKSAESSGDVITQNGVDNHEANEETPTTLEEPISNGINHADNEIKEQETELVNNEADAEESTTNDNPVAEEPEVDVKEAKEAEVKNEDAAKESSEEESEEESE</sequence>
<comment type="caution">
    <text evidence="2">The sequence shown here is derived from an EMBL/GenBank/DDBJ whole genome shotgun (WGS) entry which is preliminary data.</text>
</comment>
<gene>
    <name evidence="2" type="ORF">AVEN_69810_1</name>
</gene>
<feature type="non-terminal residue" evidence="2">
    <location>
        <position position="1"/>
    </location>
</feature>
<evidence type="ECO:0000313" key="2">
    <source>
        <dbReference type="EMBL" id="GBN33989.1"/>
    </source>
</evidence>
<feature type="compositionally biased region" description="Polar residues" evidence="1">
    <location>
        <begin position="32"/>
        <end position="45"/>
    </location>
</feature>
<dbReference type="EMBL" id="BGPR01008466">
    <property type="protein sequence ID" value="GBN33989.1"/>
    <property type="molecule type" value="Genomic_DNA"/>
</dbReference>
<organism evidence="2 3">
    <name type="scientific">Araneus ventricosus</name>
    <name type="common">Orbweaver spider</name>
    <name type="synonym">Epeira ventricosa</name>
    <dbReference type="NCBI Taxonomy" id="182803"/>
    <lineage>
        <taxon>Eukaryota</taxon>
        <taxon>Metazoa</taxon>
        <taxon>Ecdysozoa</taxon>
        <taxon>Arthropoda</taxon>
        <taxon>Chelicerata</taxon>
        <taxon>Arachnida</taxon>
        <taxon>Araneae</taxon>
        <taxon>Araneomorphae</taxon>
        <taxon>Entelegynae</taxon>
        <taxon>Araneoidea</taxon>
        <taxon>Araneidae</taxon>
        <taxon>Araneus</taxon>
    </lineage>
</organism>
<feature type="compositionally biased region" description="Acidic residues" evidence="1">
    <location>
        <begin position="85"/>
        <end position="102"/>
    </location>
</feature>
<accession>A0A4Y2N5P7</accession>
<protein>
    <submittedName>
        <fullName evidence="2">Uncharacterized protein</fullName>
    </submittedName>
</protein>
<dbReference type="Proteomes" id="UP000499080">
    <property type="component" value="Unassembled WGS sequence"/>
</dbReference>
<reference evidence="2 3" key="1">
    <citation type="journal article" date="2019" name="Sci. Rep.">
        <title>Orb-weaving spider Araneus ventricosus genome elucidates the spidroin gene catalogue.</title>
        <authorList>
            <person name="Kono N."/>
            <person name="Nakamura H."/>
            <person name="Ohtoshi R."/>
            <person name="Moran D.A.P."/>
            <person name="Shinohara A."/>
            <person name="Yoshida Y."/>
            <person name="Fujiwara M."/>
            <person name="Mori M."/>
            <person name="Tomita M."/>
            <person name="Arakawa K."/>
        </authorList>
    </citation>
    <scope>NUCLEOTIDE SEQUENCE [LARGE SCALE GENOMIC DNA]</scope>
</reference>
<keyword evidence="3" id="KW-1185">Reference proteome</keyword>
<dbReference type="AlphaFoldDB" id="A0A4Y2N5P7"/>